<dbReference type="Pfam" id="PF06874">
    <property type="entry name" value="FBPase_2"/>
    <property type="match status" value="1"/>
</dbReference>
<dbReference type="RefSeq" id="WP_114984435.1">
    <property type="nucleotide sequence ID" value="NZ_CP027806.1"/>
</dbReference>
<sequence length="655" mass="75171">MYISEEEMRFLRLLAQQYPSIRAASTEIINLSAIMELPKGTEHFLSDIHGEYEAFLHVLRNGSGSIKRRIHEIFDGVLSLQEQQQLATLIYYPEQKMPLILKSIQKEKQAEWYSDTLFRLIKLCRVYSSKYTRNRVRKALPKDFAYIIEELLHQQESISNRQEYYTKIINSIIDTGRGGPFIIALSYLIQRLTIARLHVIGDVYDRGPGAHIIMDKLLEHHSVDFQWGNHDIVWMGAAAGSEACICNVIRVSLRYANMETLENGYAISMLPLISLAVDVYGQDPCKQFMPKDCSDFNSHEQMLMARMHKAITIIQLKLEGQIVQRRPQYGMKDRLLLDRINFEDATIDINGTTYPLIDSHFPTIDPENPYQLSEDEAIVMEKLVLSFKNSERLQAHTRFLFSKGSMYLTFNGNLLYHGCIPMTKDGKLAHFTFEGVDHGPRAFMDRLERLARQGYFAKDKPEQKLYGMDTMWYLWSGPQSPLFGKDKMATFERYFIADKSAHTENKNPYYKYRTEQNVAEAILREFGMNPAKGHILNGHVPVKVKGGEDPIKAGGKLLVIDGGFAKAYQSQTGIAGYTLIFNSYGLLLAAHQPFESTQKAIEKGEDIHSHTKIVEHNKKRIRVKDTDDGRRIQQTIDDLKMLLDAYRTGAIKELD</sequence>
<organism evidence="4 5">
    <name type="scientific">Cyclonatronum proteinivorum</name>
    <dbReference type="NCBI Taxonomy" id="1457365"/>
    <lineage>
        <taxon>Bacteria</taxon>
        <taxon>Pseudomonadati</taxon>
        <taxon>Balneolota</taxon>
        <taxon>Balneolia</taxon>
        <taxon>Balneolales</taxon>
        <taxon>Cyclonatronaceae</taxon>
        <taxon>Cyclonatronum</taxon>
    </lineage>
</organism>
<name>A0A345UL62_9BACT</name>
<dbReference type="InterPro" id="IPR009164">
    <property type="entry name" value="FBPtase_class3"/>
</dbReference>
<dbReference type="Proteomes" id="UP000254808">
    <property type="component" value="Chromosome"/>
</dbReference>
<evidence type="ECO:0000256" key="2">
    <source>
        <dbReference type="ARBA" id="ARBA00023211"/>
    </source>
</evidence>
<keyword evidence="2" id="KW-0464">Manganese</keyword>
<keyword evidence="5" id="KW-1185">Reference proteome</keyword>
<evidence type="ECO:0000256" key="3">
    <source>
        <dbReference type="ARBA" id="ARBA00023277"/>
    </source>
</evidence>
<dbReference type="GO" id="GO:0042132">
    <property type="term" value="F:fructose 1,6-bisphosphate 1-phosphatase activity"/>
    <property type="evidence" value="ECO:0007669"/>
    <property type="project" value="InterPro"/>
</dbReference>
<dbReference type="KEGG" id="cprv:CYPRO_1964"/>
<dbReference type="EMBL" id="CP027806">
    <property type="protein sequence ID" value="AXJ01214.1"/>
    <property type="molecule type" value="Genomic_DNA"/>
</dbReference>
<evidence type="ECO:0000313" key="5">
    <source>
        <dbReference type="Proteomes" id="UP000254808"/>
    </source>
</evidence>
<dbReference type="HAMAP" id="MF_01854">
    <property type="entry name" value="FBPase_class3"/>
    <property type="match status" value="1"/>
</dbReference>
<keyword evidence="1" id="KW-0378">Hydrolase</keyword>
<dbReference type="AlphaFoldDB" id="A0A345UL62"/>
<accession>A0A345UL62</accession>
<proteinExistence type="inferred from homology"/>
<gene>
    <name evidence="4" type="ORF">CYPRO_1964</name>
</gene>
<keyword evidence="3" id="KW-0119">Carbohydrate metabolism</keyword>
<dbReference type="InterPro" id="IPR029052">
    <property type="entry name" value="Metallo-depent_PP-like"/>
</dbReference>
<dbReference type="OrthoDB" id="9779903at2"/>
<dbReference type="PIRSF" id="PIRSF000906">
    <property type="entry name" value="FBPtase_Bacill"/>
    <property type="match status" value="1"/>
</dbReference>
<protein>
    <submittedName>
        <fullName evidence="4">Fructose-1,6-bisphosphatase-3</fullName>
    </submittedName>
</protein>
<reference evidence="4 5" key="1">
    <citation type="submission" date="2018-03" db="EMBL/GenBank/DDBJ databases">
        <title>Phenotypic and genomic properties of Cyclonatronum proteinivorum gen. nov., sp. nov., a haloalkaliphilic bacteroidete from soda lakes possessing Na+-translocating rhodopsin.</title>
        <authorList>
            <person name="Toshchakov S.V."/>
            <person name="Korzhenkov A."/>
            <person name="Samarov N.I."/>
            <person name="Kublanov I.V."/>
            <person name="Muntyan M.S."/>
            <person name="Sorokin D.Y."/>
        </authorList>
    </citation>
    <scope>NUCLEOTIDE SEQUENCE [LARGE SCALE GENOMIC DNA]</scope>
    <source>
        <strain evidence="4 5">Omega</strain>
    </source>
</reference>
<evidence type="ECO:0000313" key="4">
    <source>
        <dbReference type="EMBL" id="AXJ01214.1"/>
    </source>
</evidence>
<evidence type="ECO:0000256" key="1">
    <source>
        <dbReference type="ARBA" id="ARBA00022801"/>
    </source>
</evidence>
<dbReference type="GO" id="GO:0006094">
    <property type="term" value="P:gluconeogenesis"/>
    <property type="evidence" value="ECO:0007669"/>
    <property type="project" value="InterPro"/>
</dbReference>
<dbReference type="SUPFAM" id="SSF56300">
    <property type="entry name" value="Metallo-dependent phosphatases"/>
    <property type="match status" value="1"/>
</dbReference>